<dbReference type="PANTHER" id="PTHR34378">
    <property type="entry name" value="GLUTAMATE--CYSTEINE LIGASE, CHLOROPLASTIC"/>
    <property type="match status" value="1"/>
</dbReference>
<dbReference type="GO" id="GO:0006750">
    <property type="term" value="P:glutathione biosynthetic process"/>
    <property type="evidence" value="ECO:0007669"/>
    <property type="project" value="InterPro"/>
</dbReference>
<dbReference type="InterPro" id="IPR014746">
    <property type="entry name" value="Gln_synth/guanido_kin_cat_dom"/>
</dbReference>
<evidence type="ECO:0000313" key="6">
    <source>
        <dbReference type="EMBL" id="KNZ43528.1"/>
    </source>
</evidence>
<evidence type="ECO:0000256" key="3">
    <source>
        <dbReference type="ARBA" id="ARBA00022741"/>
    </source>
</evidence>
<evidence type="ECO:0000256" key="1">
    <source>
        <dbReference type="ARBA" id="ARBA00012220"/>
    </source>
</evidence>
<gene>
    <name evidence="6" type="ORF">AKG39_00340</name>
</gene>
<keyword evidence="3" id="KW-0547">Nucleotide-binding</keyword>
<sequence length="461" mass="53675">MNENIIFEKLYEKYISPTHKKCDKYMGIEIEIPIVNLNEEPVDFAIIHRLTQAFARQFQMDPIGIDDDGNICALQNHRNEDKLTYDCSYNNLEISMGKEKNLNVIFERFKAYYVFINGFLNTYNYTLTGMGINPYRKKNRSAPIPNERYRMLYHFLGLYKNYTHPDFFHSYPDYGMFSSASQVQIDVDYMELLDTINIFSKLEPIKALLFSNSVMPEDENGMLCVRDMLWENSLHGLNPKNTGMFDHEFTSVSELLNYIQETSMYCVMRDGKYVNFSPIPIREYYKKNQLSGEMWNGSGYEPIVFQPRIEDLEFHRTFNLVDLTFRGTIEYRSCCCQPIADSMTVAAFHMGLVAVLDELKKLLDNDHILYCRGLKPSELRKSFCRGTVPEFIDENELQSLVLALLNLARTGLENRGLGEVHFLEPLFERAKRKTNPAMDYLKAIAQNVPIKALIFQFATID</sequence>
<evidence type="ECO:0000256" key="4">
    <source>
        <dbReference type="ARBA" id="ARBA00022840"/>
    </source>
</evidence>
<dbReference type="InterPro" id="IPR035434">
    <property type="entry name" value="GCL_bact_plant"/>
</dbReference>
<dbReference type="STRING" id="52689.AKG39_00340"/>
<evidence type="ECO:0000256" key="2">
    <source>
        <dbReference type="ARBA" id="ARBA00022598"/>
    </source>
</evidence>
<dbReference type="Pfam" id="PF04107">
    <property type="entry name" value="GCS2"/>
    <property type="match status" value="1"/>
</dbReference>
<proteinExistence type="predicted"/>
<keyword evidence="7" id="KW-1185">Reference proteome</keyword>
<dbReference type="EMBL" id="LGYO01000002">
    <property type="protein sequence ID" value="KNZ43528.1"/>
    <property type="molecule type" value="Genomic_DNA"/>
</dbReference>
<dbReference type="AlphaFoldDB" id="A0A0L6U4U4"/>
<keyword evidence="4" id="KW-0067">ATP-binding</keyword>
<accession>A0A0L6U4U4</accession>
<evidence type="ECO:0000256" key="5">
    <source>
        <dbReference type="ARBA" id="ARBA00048819"/>
    </source>
</evidence>
<dbReference type="OrthoDB" id="150227at2"/>
<name>A0A0L6U4U4_9FIRM</name>
<dbReference type="PANTHER" id="PTHR34378:SF1">
    <property type="entry name" value="GLUTAMATE--CYSTEINE LIGASE, CHLOROPLASTIC"/>
    <property type="match status" value="1"/>
</dbReference>
<dbReference type="GO" id="GO:0004357">
    <property type="term" value="F:glutamate-cysteine ligase activity"/>
    <property type="evidence" value="ECO:0007669"/>
    <property type="project" value="InterPro"/>
</dbReference>
<organism evidence="6 7">
    <name type="scientific">Acetobacterium bakii</name>
    <dbReference type="NCBI Taxonomy" id="52689"/>
    <lineage>
        <taxon>Bacteria</taxon>
        <taxon>Bacillati</taxon>
        <taxon>Bacillota</taxon>
        <taxon>Clostridia</taxon>
        <taxon>Eubacteriales</taxon>
        <taxon>Eubacteriaceae</taxon>
        <taxon>Acetobacterium</taxon>
    </lineage>
</organism>
<evidence type="ECO:0000313" key="7">
    <source>
        <dbReference type="Proteomes" id="UP000036873"/>
    </source>
</evidence>
<keyword evidence="2" id="KW-0436">Ligase</keyword>
<protein>
    <recommendedName>
        <fullName evidence="1">glutamate--cysteine ligase</fullName>
        <ecNumber evidence="1">6.3.2.2</ecNumber>
    </recommendedName>
</protein>
<dbReference type="Proteomes" id="UP000036873">
    <property type="component" value="Unassembled WGS sequence"/>
</dbReference>
<dbReference type="RefSeq" id="WP_050738370.1">
    <property type="nucleotide sequence ID" value="NZ_LGYO01000002.1"/>
</dbReference>
<reference evidence="7" key="1">
    <citation type="submission" date="2015-07" db="EMBL/GenBank/DDBJ databases">
        <title>Draft genome sequence of Acetobacterium bakii DSM 8293, a potential psychrophilic chemical producer through syngas fermentation.</title>
        <authorList>
            <person name="Song Y."/>
            <person name="Hwang S."/>
            <person name="Cho B.-K."/>
        </authorList>
    </citation>
    <scope>NUCLEOTIDE SEQUENCE [LARGE SCALE GENOMIC DNA]</scope>
    <source>
        <strain evidence="7">DSM 8239</strain>
    </source>
</reference>
<dbReference type="Gene3D" id="3.30.590.20">
    <property type="match status" value="1"/>
</dbReference>
<comment type="catalytic activity">
    <reaction evidence="5">
        <text>L-cysteine + L-glutamate + ATP = gamma-L-glutamyl-L-cysteine + ADP + phosphate + H(+)</text>
        <dbReference type="Rhea" id="RHEA:13285"/>
        <dbReference type="ChEBI" id="CHEBI:15378"/>
        <dbReference type="ChEBI" id="CHEBI:29985"/>
        <dbReference type="ChEBI" id="CHEBI:30616"/>
        <dbReference type="ChEBI" id="CHEBI:35235"/>
        <dbReference type="ChEBI" id="CHEBI:43474"/>
        <dbReference type="ChEBI" id="CHEBI:58173"/>
        <dbReference type="ChEBI" id="CHEBI:456216"/>
        <dbReference type="EC" id="6.3.2.2"/>
    </reaction>
</comment>
<comment type="caution">
    <text evidence="6">The sequence shown here is derived from an EMBL/GenBank/DDBJ whole genome shotgun (WGS) entry which is preliminary data.</text>
</comment>
<dbReference type="GO" id="GO:0005524">
    <property type="term" value="F:ATP binding"/>
    <property type="evidence" value="ECO:0007669"/>
    <property type="project" value="UniProtKB-KW"/>
</dbReference>
<dbReference type="EC" id="6.3.2.2" evidence="1"/>
<dbReference type="InterPro" id="IPR006336">
    <property type="entry name" value="GCS2"/>
</dbReference>
<dbReference type="SUPFAM" id="SSF55931">
    <property type="entry name" value="Glutamine synthetase/guanido kinase"/>
    <property type="match status" value="1"/>
</dbReference>